<accession>A0A8J2K089</accession>
<dbReference type="EMBL" id="CAJVCH010199693">
    <property type="protein sequence ID" value="CAG7730748.1"/>
    <property type="molecule type" value="Genomic_DNA"/>
</dbReference>
<dbReference type="Pfam" id="PF00078">
    <property type="entry name" value="RVT_1"/>
    <property type="match status" value="1"/>
</dbReference>
<dbReference type="PROSITE" id="PS50878">
    <property type="entry name" value="RT_POL"/>
    <property type="match status" value="1"/>
</dbReference>
<protein>
    <recommendedName>
        <fullName evidence="1">Reverse transcriptase domain-containing protein</fullName>
    </recommendedName>
</protein>
<comment type="caution">
    <text evidence="2">The sequence shown here is derived from an EMBL/GenBank/DDBJ whole genome shotgun (WGS) entry which is preliminary data.</text>
</comment>
<dbReference type="PANTHER" id="PTHR47027">
    <property type="entry name" value="REVERSE TRANSCRIPTASE DOMAIN-CONTAINING PROTEIN"/>
    <property type="match status" value="1"/>
</dbReference>
<evidence type="ECO:0000313" key="3">
    <source>
        <dbReference type="Proteomes" id="UP000708208"/>
    </source>
</evidence>
<evidence type="ECO:0000313" key="2">
    <source>
        <dbReference type="EMBL" id="CAG7730748.1"/>
    </source>
</evidence>
<dbReference type="OrthoDB" id="6627741at2759"/>
<dbReference type="PANTHER" id="PTHR47027:SF20">
    <property type="entry name" value="REVERSE TRANSCRIPTASE-LIKE PROTEIN WITH RNA-DIRECTED DNA POLYMERASE DOMAIN"/>
    <property type="match status" value="1"/>
</dbReference>
<name>A0A8J2K089_9HEXA</name>
<organism evidence="2 3">
    <name type="scientific">Allacma fusca</name>
    <dbReference type="NCBI Taxonomy" id="39272"/>
    <lineage>
        <taxon>Eukaryota</taxon>
        <taxon>Metazoa</taxon>
        <taxon>Ecdysozoa</taxon>
        <taxon>Arthropoda</taxon>
        <taxon>Hexapoda</taxon>
        <taxon>Collembola</taxon>
        <taxon>Symphypleona</taxon>
        <taxon>Sminthuridae</taxon>
        <taxon>Allacma</taxon>
    </lineage>
</organism>
<proteinExistence type="predicted"/>
<sequence length="280" mass="31996">PDGISGEFLKSLPENFMRLFLQVFNQIIEGKTPPRAWGDIELVMLYKKGDLNDPGNYRGISLISHGCKWFTQILLDRLNKWCEESGIMCETQAGFRKTRGCEDLLFTRNSIVNDFLYRKAALYVAYVDYEKAFDSVEHDILWSKLFNLGISGQMVRTIKNLYEHAGAIIRLEKGFSKKININCGVLQGELLSPLMFNLFTNDFEAAFSPRNCITMKLSSTCFIHSLRYADDTAILAHDPGSLKNKLEALRNFCEVNKLRVNVEKTKIMIFSKSGRIGYTK</sequence>
<dbReference type="CDD" id="cd01650">
    <property type="entry name" value="RT_nLTR_like"/>
    <property type="match status" value="1"/>
</dbReference>
<feature type="non-terminal residue" evidence="2">
    <location>
        <position position="280"/>
    </location>
</feature>
<evidence type="ECO:0000259" key="1">
    <source>
        <dbReference type="PROSITE" id="PS50878"/>
    </source>
</evidence>
<reference evidence="2" key="1">
    <citation type="submission" date="2021-06" db="EMBL/GenBank/DDBJ databases">
        <authorList>
            <person name="Hodson N. C."/>
            <person name="Mongue J. A."/>
            <person name="Jaron S. K."/>
        </authorList>
    </citation>
    <scope>NUCLEOTIDE SEQUENCE</scope>
</reference>
<dbReference type="Proteomes" id="UP000708208">
    <property type="component" value="Unassembled WGS sequence"/>
</dbReference>
<gene>
    <name evidence="2" type="ORF">AFUS01_LOCUS19369</name>
</gene>
<dbReference type="AlphaFoldDB" id="A0A8J2K089"/>
<feature type="non-terminal residue" evidence="2">
    <location>
        <position position="1"/>
    </location>
</feature>
<dbReference type="InterPro" id="IPR000477">
    <property type="entry name" value="RT_dom"/>
</dbReference>
<feature type="domain" description="Reverse transcriptase" evidence="1">
    <location>
        <begin position="26"/>
        <end position="280"/>
    </location>
</feature>
<keyword evidence="3" id="KW-1185">Reference proteome</keyword>